<proteinExistence type="predicted"/>
<reference evidence="2" key="1">
    <citation type="journal article" date="2012" name="Nat. Biotechnol.">
        <title>Reference genome sequence of the model plant Setaria.</title>
        <authorList>
            <person name="Bennetzen J.L."/>
            <person name="Schmutz J."/>
            <person name="Wang H."/>
            <person name="Percifield R."/>
            <person name="Hawkins J."/>
            <person name="Pontaroli A.C."/>
            <person name="Estep M."/>
            <person name="Feng L."/>
            <person name="Vaughn J.N."/>
            <person name="Grimwood J."/>
            <person name="Jenkins J."/>
            <person name="Barry K."/>
            <person name="Lindquist E."/>
            <person name="Hellsten U."/>
            <person name="Deshpande S."/>
            <person name="Wang X."/>
            <person name="Wu X."/>
            <person name="Mitros T."/>
            <person name="Triplett J."/>
            <person name="Yang X."/>
            <person name="Ye C.Y."/>
            <person name="Mauro-Herrera M."/>
            <person name="Wang L."/>
            <person name="Li P."/>
            <person name="Sharma M."/>
            <person name="Sharma R."/>
            <person name="Ronald P.C."/>
            <person name="Panaud O."/>
            <person name="Kellogg E.A."/>
            <person name="Brutnell T.P."/>
            <person name="Doust A.N."/>
            <person name="Tuskan G.A."/>
            <person name="Rokhsar D."/>
            <person name="Devos K.M."/>
        </authorList>
    </citation>
    <scope>NUCLEOTIDE SEQUENCE [LARGE SCALE GENOMIC DNA]</scope>
    <source>
        <strain evidence="2">cv. Yugu1</strain>
    </source>
</reference>
<dbReference type="AlphaFoldDB" id="K4AI83"/>
<sequence>FRRQNGLKWKDTVKQSIAICKLELITWGFKRNFGPQQLTKWHELLELLSRVHLTEDEDTVRWSIEKHGMFTFSSLYKQIKFSGVRDLCMLGMPISLKIRNF</sequence>
<protein>
    <submittedName>
        <fullName evidence="1">Uncharacterized protein</fullName>
    </submittedName>
</protein>
<accession>K4AI83</accession>
<dbReference type="Gramene" id="KQK89163">
    <property type="protein sequence ID" value="KQK89163"/>
    <property type="gene ID" value="SETIT_038592mg"/>
</dbReference>
<organism evidence="1 2">
    <name type="scientific">Setaria italica</name>
    <name type="common">Foxtail millet</name>
    <name type="synonym">Panicum italicum</name>
    <dbReference type="NCBI Taxonomy" id="4555"/>
    <lineage>
        <taxon>Eukaryota</taxon>
        <taxon>Viridiplantae</taxon>
        <taxon>Streptophyta</taxon>
        <taxon>Embryophyta</taxon>
        <taxon>Tracheophyta</taxon>
        <taxon>Spermatophyta</taxon>
        <taxon>Magnoliopsida</taxon>
        <taxon>Liliopsida</taxon>
        <taxon>Poales</taxon>
        <taxon>Poaceae</taxon>
        <taxon>PACMAD clade</taxon>
        <taxon>Panicoideae</taxon>
        <taxon>Panicodae</taxon>
        <taxon>Paniceae</taxon>
        <taxon>Cenchrinae</taxon>
        <taxon>Setaria</taxon>
    </lineage>
</organism>
<evidence type="ECO:0000313" key="2">
    <source>
        <dbReference type="Proteomes" id="UP000004995"/>
    </source>
</evidence>
<evidence type="ECO:0000313" key="1">
    <source>
        <dbReference type="EnsemblPlants" id="KQK89163"/>
    </source>
</evidence>
<dbReference type="EMBL" id="AGNK02005631">
    <property type="status" value="NOT_ANNOTATED_CDS"/>
    <property type="molecule type" value="Genomic_DNA"/>
</dbReference>
<reference evidence="1" key="2">
    <citation type="submission" date="2018-08" db="UniProtKB">
        <authorList>
            <consortium name="EnsemblPlants"/>
        </authorList>
    </citation>
    <scope>IDENTIFICATION</scope>
    <source>
        <strain evidence="1">Yugu1</strain>
    </source>
</reference>
<name>K4AI83_SETIT</name>
<dbReference type="EnsemblPlants" id="KQK89163">
    <property type="protein sequence ID" value="KQK89163"/>
    <property type="gene ID" value="SETIT_038592mg"/>
</dbReference>
<keyword evidence="2" id="KW-1185">Reference proteome</keyword>
<dbReference type="HOGENOM" id="CLU_2299010_0_0_1"/>
<dbReference type="Proteomes" id="UP000004995">
    <property type="component" value="Unassembled WGS sequence"/>
</dbReference>
<dbReference type="InParanoid" id="K4AI83"/>